<organism evidence="3 4">
    <name type="scientific">Blomia tropicalis</name>
    <name type="common">Mite</name>
    <dbReference type="NCBI Taxonomy" id="40697"/>
    <lineage>
        <taxon>Eukaryota</taxon>
        <taxon>Metazoa</taxon>
        <taxon>Ecdysozoa</taxon>
        <taxon>Arthropoda</taxon>
        <taxon>Chelicerata</taxon>
        <taxon>Arachnida</taxon>
        <taxon>Acari</taxon>
        <taxon>Acariformes</taxon>
        <taxon>Sarcoptiformes</taxon>
        <taxon>Astigmata</taxon>
        <taxon>Glycyphagoidea</taxon>
        <taxon>Echimyopodidae</taxon>
        <taxon>Blomia</taxon>
    </lineage>
</organism>
<protein>
    <recommendedName>
        <fullName evidence="2">Pseudouridine synthase II N-terminal domain-containing protein</fullName>
    </recommendedName>
</protein>
<dbReference type="SUPFAM" id="SSF55120">
    <property type="entry name" value="Pseudouridine synthase"/>
    <property type="match status" value="1"/>
</dbReference>
<name>A0A9Q0MDM5_BLOTA</name>
<evidence type="ECO:0000256" key="1">
    <source>
        <dbReference type="ARBA" id="ARBA00008999"/>
    </source>
</evidence>
<reference evidence="3" key="1">
    <citation type="submission" date="2022-12" db="EMBL/GenBank/DDBJ databases">
        <title>Genome assemblies of Blomia tropicalis.</title>
        <authorList>
            <person name="Cui Y."/>
        </authorList>
    </citation>
    <scope>NUCLEOTIDE SEQUENCE</scope>
    <source>
        <tissue evidence="3">Adult mites</tissue>
    </source>
</reference>
<dbReference type="InterPro" id="IPR002501">
    <property type="entry name" value="PsdUridine_synth_N"/>
</dbReference>
<comment type="similarity">
    <text evidence="1">Belongs to the pseudouridine synthase TruB family.</text>
</comment>
<evidence type="ECO:0000259" key="2">
    <source>
        <dbReference type="Pfam" id="PF01509"/>
    </source>
</evidence>
<dbReference type="Gene3D" id="3.30.2350.10">
    <property type="entry name" value="Pseudouridine synthase"/>
    <property type="match status" value="1"/>
</dbReference>
<dbReference type="PANTHER" id="PTHR13195:SF0">
    <property type="entry name" value="PSEUDOURIDYLATE SYNTHASE TRUB2, MITOCHONDRIAL"/>
    <property type="match status" value="1"/>
</dbReference>
<feature type="domain" description="Pseudouridine synthase II N-terminal" evidence="2">
    <location>
        <begin position="106"/>
        <end position="232"/>
    </location>
</feature>
<accession>A0A9Q0MDM5</accession>
<dbReference type="AlphaFoldDB" id="A0A9Q0MDM5"/>
<comment type="caution">
    <text evidence="3">The sequence shown here is derived from an EMBL/GenBank/DDBJ whole genome shotgun (WGS) entry which is preliminary data.</text>
</comment>
<keyword evidence="4" id="KW-1185">Reference proteome</keyword>
<dbReference type="EMBL" id="JAPWDV010000001">
    <property type="protein sequence ID" value="KAJ6223769.1"/>
    <property type="molecule type" value="Genomic_DNA"/>
</dbReference>
<dbReference type="Pfam" id="PF01509">
    <property type="entry name" value="TruB_N"/>
    <property type="match status" value="1"/>
</dbReference>
<dbReference type="InterPro" id="IPR020103">
    <property type="entry name" value="PsdUridine_synth_cat_dom_sf"/>
</dbReference>
<evidence type="ECO:0000313" key="3">
    <source>
        <dbReference type="EMBL" id="KAJ6223769.1"/>
    </source>
</evidence>
<dbReference type="Proteomes" id="UP001142055">
    <property type="component" value="Chromosome 1"/>
</dbReference>
<dbReference type="GO" id="GO:0003723">
    <property type="term" value="F:RNA binding"/>
    <property type="evidence" value="ECO:0007669"/>
    <property type="project" value="InterPro"/>
</dbReference>
<dbReference type="InterPro" id="IPR039048">
    <property type="entry name" value="Trub2"/>
</dbReference>
<sequence length="308" mass="35265">MEINYAPTAFQLLRGCFCIYKPSLKGYAKTQLAIRQKLTQELNQMEVRPPRKFIQITGNLDSISKSNPLEVQVQTNLADHPLVCGPRYNEDHLQLKLIYNIGYFPSGIMIGLIGNEAKNYSKYNFRFPRIYEIKGEFGLATDNFRIDGKVRVKATFKHIVRESFERILAKIEAAQRSSMYKIAGVDLQSEEAYQFAKKGLIIPPGQTLPIIYAIRSVNFDLPNFTIQIQCYNENEHFLAELCNEIGLALKSVARCTGIRLIKYGPFGIDDALLEKHWTLENMIENIAHCNQIVDRLKLRSYSRRSSSS</sequence>
<evidence type="ECO:0000313" key="4">
    <source>
        <dbReference type="Proteomes" id="UP001142055"/>
    </source>
</evidence>
<dbReference type="GO" id="GO:0006396">
    <property type="term" value="P:RNA processing"/>
    <property type="evidence" value="ECO:0007669"/>
    <property type="project" value="InterPro"/>
</dbReference>
<dbReference type="PANTHER" id="PTHR13195">
    <property type="entry name" value="PSEUDOURIDINE SYNTHASE-RELATED"/>
    <property type="match status" value="1"/>
</dbReference>
<proteinExistence type="inferred from homology"/>
<dbReference type="OMA" id="AMRCLEY"/>
<dbReference type="GO" id="GO:0001522">
    <property type="term" value="P:pseudouridine synthesis"/>
    <property type="evidence" value="ECO:0007669"/>
    <property type="project" value="InterPro"/>
</dbReference>
<gene>
    <name evidence="3" type="ORF">RDWZM_002314</name>
</gene>
<dbReference type="GO" id="GO:0009982">
    <property type="term" value="F:pseudouridine synthase activity"/>
    <property type="evidence" value="ECO:0007669"/>
    <property type="project" value="InterPro"/>
</dbReference>